<organism evidence="6">
    <name type="scientific">Candidatus Berkiella cookevillensis</name>
    <dbReference type="NCBI Taxonomy" id="437022"/>
    <lineage>
        <taxon>Bacteria</taxon>
        <taxon>Pseudomonadati</taxon>
        <taxon>Pseudomonadota</taxon>
        <taxon>Gammaproteobacteria</taxon>
        <taxon>Candidatus Berkiellales</taxon>
        <taxon>Candidatus Berkiellaceae</taxon>
        <taxon>Candidatus Berkiella</taxon>
    </lineage>
</organism>
<dbReference type="EMBL" id="LKHV02000001">
    <property type="protein sequence ID" value="MCS5708243.1"/>
    <property type="molecule type" value="Genomic_DNA"/>
</dbReference>
<evidence type="ECO:0000259" key="5">
    <source>
        <dbReference type="PROSITE" id="PS51007"/>
    </source>
</evidence>
<comment type="caution">
    <text evidence="6">The sequence shown here is derived from an EMBL/GenBank/DDBJ whole genome shotgun (WGS) entry which is preliminary data.</text>
</comment>
<evidence type="ECO:0000256" key="1">
    <source>
        <dbReference type="ARBA" id="ARBA00022723"/>
    </source>
</evidence>
<keyword evidence="2 3" id="KW-0408">Iron</keyword>
<dbReference type="GO" id="GO:0046872">
    <property type="term" value="F:metal ion binding"/>
    <property type="evidence" value="ECO:0007669"/>
    <property type="project" value="UniProtKB-KW"/>
</dbReference>
<evidence type="ECO:0000313" key="8">
    <source>
        <dbReference type="Proteomes" id="UP000051494"/>
    </source>
</evidence>
<accession>A0A0Q9YTC0</accession>
<dbReference type="EMBL" id="LKHV01000001">
    <property type="protein sequence ID" value="KRG20180.1"/>
    <property type="molecule type" value="Genomic_DNA"/>
</dbReference>
<proteinExistence type="predicted"/>
<dbReference type="RefSeq" id="WP_057623102.1">
    <property type="nucleotide sequence ID" value="NZ_LKHV02000001.1"/>
</dbReference>
<feature type="chain" id="PRO_5043129810" description="Cytochrome c domain-containing protein" evidence="4">
    <location>
        <begin position="23"/>
        <end position="384"/>
    </location>
</feature>
<keyword evidence="1 3" id="KW-0479">Metal-binding</keyword>
<feature type="domain" description="Cytochrome c" evidence="5">
    <location>
        <begin position="109"/>
        <end position="260"/>
    </location>
</feature>
<evidence type="ECO:0000313" key="6">
    <source>
        <dbReference type="EMBL" id="KRG20180.1"/>
    </source>
</evidence>
<reference evidence="7" key="3">
    <citation type="submission" date="2021-06" db="EMBL/GenBank/DDBJ databases">
        <title>Genomic Description and Analysis of Intracellular Bacteria, Candidatus Berkiella cookevillensis and Candidatus Berkiella aquae.</title>
        <authorList>
            <person name="Kidane D.T."/>
            <person name="Mehari Y.T."/>
            <person name="Rice F.C."/>
            <person name="Arivett B.A."/>
            <person name="Farone A.L."/>
            <person name="Berk S.G."/>
            <person name="Farone M.B."/>
        </authorList>
    </citation>
    <scope>NUCLEOTIDE SEQUENCE</scope>
    <source>
        <strain evidence="7">CC99</strain>
    </source>
</reference>
<dbReference type="OrthoDB" id="5291826at2"/>
<name>A0A0Q9YTC0_9GAMM</name>
<evidence type="ECO:0000256" key="2">
    <source>
        <dbReference type="ARBA" id="ARBA00023004"/>
    </source>
</evidence>
<keyword evidence="3" id="KW-0349">Heme</keyword>
<protein>
    <recommendedName>
        <fullName evidence="5">Cytochrome c domain-containing protein</fullName>
    </recommendedName>
</protein>
<keyword evidence="8" id="KW-1185">Reference proteome</keyword>
<dbReference type="InterPro" id="IPR009056">
    <property type="entry name" value="Cyt_c-like_dom"/>
</dbReference>
<evidence type="ECO:0000313" key="7">
    <source>
        <dbReference type="EMBL" id="MCS5708243.1"/>
    </source>
</evidence>
<gene>
    <name evidence="6" type="ORF">CC99x_00401</name>
    <name evidence="7" type="ORF">CC99x_004930</name>
</gene>
<feature type="signal peptide" evidence="4">
    <location>
        <begin position="1"/>
        <end position="22"/>
    </location>
</feature>
<keyword evidence="4" id="KW-0732">Signal</keyword>
<dbReference type="GO" id="GO:0020037">
    <property type="term" value="F:heme binding"/>
    <property type="evidence" value="ECO:0007669"/>
    <property type="project" value="InterPro"/>
</dbReference>
<dbReference type="PROSITE" id="PS51007">
    <property type="entry name" value="CYTC"/>
    <property type="match status" value="1"/>
</dbReference>
<sequence length="384" mass="44186">MKKNFIWICGLSFLIGATTAYAKASEKPIHKTMSELGQTIALLNVEVFDESLRAGTSKTDLKKSVGKMVQLFNEAKPHMQQHSVAYQISYEVMAQYLDDIQAVVNHGDIDLARGMLKTVPQLCAGCHTQDNQQKKLFPSVDPKKFKTDLQYADFSFVTRDYDNAVKYYEKYLISLENAKDEDIERALKKILVIYAQVKKEPQKGAEILTKYLSNNTINKSIREKVNEWIKGLNELESSSIVDEKSLEKRQAYIDYYLNQLKSHNVSYFASEKDKVFYMTLRGLLYEYLNNNPVQNDIPVVLYWLAVCDRTLEYSFFDNLADLYLKECILSYSSHSYARKCLNEYESYMKFAFTGSSGTYLPADISDEIEFLKGIVNRSLSDDKN</sequence>
<evidence type="ECO:0000256" key="4">
    <source>
        <dbReference type="SAM" id="SignalP"/>
    </source>
</evidence>
<reference evidence="7" key="2">
    <citation type="journal article" date="2016" name="Genome Announc.">
        <title>Draft Genome Sequences of Two Novel Amoeba-Resistant Intranuclear Bacteria, 'Candidatus Berkiella cookevillensis' and 'Candidatus Berkiella aquae'.</title>
        <authorList>
            <person name="Mehari Y.T."/>
            <person name="Arivett B.A."/>
            <person name="Farone A.L."/>
            <person name="Gunderson J.H."/>
            <person name="Farone M.B."/>
        </authorList>
    </citation>
    <scope>NUCLEOTIDE SEQUENCE</scope>
    <source>
        <strain evidence="7">CC99</strain>
    </source>
</reference>
<dbReference type="AlphaFoldDB" id="A0A0Q9YTC0"/>
<evidence type="ECO:0000256" key="3">
    <source>
        <dbReference type="PROSITE-ProRule" id="PRU00433"/>
    </source>
</evidence>
<dbReference type="STRING" id="437022.CC99x_00401"/>
<reference evidence="6" key="1">
    <citation type="submission" date="2015-09" db="EMBL/GenBank/DDBJ databases">
        <title>Draft Genome Sequences of Two Novel Amoeba-resistant Intranuclear Bacteria, Candidatus Berkiella cookevillensis and Candidatus Berkiella aquae.</title>
        <authorList>
            <person name="Mehari Y.T."/>
            <person name="Arivett B.A."/>
            <person name="Farone A.L."/>
            <person name="Gunderson J.H."/>
            <person name="Farone M.B."/>
        </authorList>
    </citation>
    <scope>NUCLEOTIDE SEQUENCE [LARGE SCALE GENOMIC DNA]</scope>
    <source>
        <strain evidence="6">CC99</strain>
    </source>
</reference>
<dbReference type="GO" id="GO:0009055">
    <property type="term" value="F:electron transfer activity"/>
    <property type="evidence" value="ECO:0007669"/>
    <property type="project" value="InterPro"/>
</dbReference>
<dbReference type="Proteomes" id="UP000051494">
    <property type="component" value="Unassembled WGS sequence"/>
</dbReference>